<protein>
    <recommendedName>
        <fullName evidence="3">dihydrofolate reductase</fullName>
        <ecNumber evidence="3">1.5.1.3</ecNumber>
    </recommendedName>
</protein>
<feature type="domain" description="DHFR" evidence="8">
    <location>
        <begin position="7"/>
        <end position="168"/>
    </location>
</feature>
<dbReference type="GO" id="GO:0046655">
    <property type="term" value="P:folic acid metabolic process"/>
    <property type="evidence" value="ECO:0007669"/>
    <property type="project" value="TreeGrafter"/>
</dbReference>
<dbReference type="InterPro" id="IPR024072">
    <property type="entry name" value="DHFR-like_dom_sf"/>
</dbReference>
<name>A0AAW9SEB8_9BACT</name>
<dbReference type="CDD" id="cd00209">
    <property type="entry name" value="DHFR"/>
    <property type="match status" value="1"/>
</dbReference>
<evidence type="ECO:0000256" key="2">
    <source>
        <dbReference type="ARBA" id="ARBA00009539"/>
    </source>
</evidence>
<dbReference type="PRINTS" id="PR00070">
    <property type="entry name" value="DHFR"/>
</dbReference>
<dbReference type="PANTHER" id="PTHR48069">
    <property type="entry name" value="DIHYDROFOLATE REDUCTASE"/>
    <property type="match status" value="1"/>
</dbReference>
<sequence>MKIKEQIISLITAMDERQAIGFQNELPWQLPDDQAYFEKTVRQHVTIMGRKSADSPDLLYSRFHNIILTRQNRLTLNFPGNYSLAGNLQEALEQAGKGEVFIAGGAQVYREALPLAHRLYITQVHHVFDNADAFFPLFQKEHWELYAEDFHPKDEAHAYSFTIKKLKRRSV</sequence>
<evidence type="ECO:0000256" key="6">
    <source>
        <dbReference type="ARBA" id="ARBA00023002"/>
    </source>
</evidence>
<evidence type="ECO:0000256" key="5">
    <source>
        <dbReference type="ARBA" id="ARBA00022857"/>
    </source>
</evidence>
<evidence type="ECO:0000256" key="7">
    <source>
        <dbReference type="ARBA" id="ARBA00025067"/>
    </source>
</evidence>
<comment type="pathway">
    <text evidence="1">Cofactor biosynthesis; tetrahydrofolate biosynthesis; 5,6,7,8-tetrahydrofolate from 7,8-dihydrofolate: step 1/1.</text>
</comment>
<comment type="similarity">
    <text evidence="2">Belongs to the dihydrofolate reductase family.</text>
</comment>
<evidence type="ECO:0000256" key="3">
    <source>
        <dbReference type="ARBA" id="ARBA00012856"/>
    </source>
</evidence>
<proteinExistence type="inferred from homology"/>
<dbReference type="InterPro" id="IPR001796">
    <property type="entry name" value="DHFR_dom"/>
</dbReference>
<evidence type="ECO:0000259" key="8">
    <source>
        <dbReference type="PROSITE" id="PS51330"/>
    </source>
</evidence>
<accession>A0AAW9SEB8</accession>
<dbReference type="AlphaFoldDB" id="A0AAW9SEB8"/>
<dbReference type="EC" id="1.5.1.3" evidence="3"/>
<reference evidence="9 10" key="1">
    <citation type="submission" date="2024-04" db="EMBL/GenBank/DDBJ databases">
        <title>Novel genus in family Flammeovirgaceae.</title>
        <authorList>
            <person name="Nguyen T.H."/>
            <person name="Vuong T.Q."/>
            <person name="Le H."/>
            <person name="Kim S.-G."/>
        </authorList>
    </citation>
    <scope>NUCLEOTIDE SEQUENCE [LARGE SCALE GENOMIC DNA]</scope>
    <source>
        <strain evidence="9 10">JCM 23209</strain>
    </source>
</reference>
<dbReference type="GO" id="GO:0046654">
    <property type="term" value="P:tetrahydrofolate biosynthetic process"/>
    <property type="evidence" value="ECO:0007669"/>
    <property type="project" value="InterPro"/>
</dbReference>
<keyword evidence="10" id="KW-1185">Reference proteome</keyword>
<dbReference type="GO" id="GO:0004146">
    <property type="term" value="F:dihydrofolate reductase activity"/>
    <property type="evidence" value="ECO:0007669"/>
    <property type="project" value="UniProtKB-EC"/>
</dbReference>
<dbReference type="Proteomes" id="UP001403385">
    <property type="component" value="Unassembled WGS sequence"/>
</dbReference>
<keyword evidence="5" id="KW-0521">NADP</keyword>
<evidence type="ECO:0000256" key="4">
    <source>
        <dbReference type="ARBA" id="ARBA00022563"/>
    </source>
</evidence>
<dbReference type="GO" id="GO:0005829">
    <property type="term" value="C:cytosol"/>
    <property type="evidence" value="ECO:0007669"/>
    <property type="project" value="TreeGrafter"/>
</dbReference>
<dbReference type="PANTHER" id="PTHR48069:SF3">
    <property type="entry name" value="DIHYDROFOLATE REDUCTASE"/>
    <property type="match status" value="1"/>
</dbReference>
<comment type="function">
    <text evidence="7">Key enzyme in folate metabolism. Catalyzes an essential reaction for de novo glycine and purine synthesis, and for DNA precursor synthesis.</text>
</comment>
<dbReference type="SUPFAM" id="SSF53597">
    <property type="entry name" value="Dihydrofolate reductase-like"/>
    <property type="match status" value="1"/>
</dbReference>
<evidence type="ECO:0000313" key="10">
    <source>
        <dbReference type="Proteomes" id="UP001403385"/>
    </source>
</evidence>
<evidence type="ECO:0000256" key="1">
    <source>
        <dbReference type="ARBA" id="ARBA00004903"/>
    </source>
</evidence>
<organism evidence="9 10">
    <name type="scientific">Rapidithrix thailandica</name>
    <dbReference type="NCBI Taxonomy" id="413964"/>
    <lineage>
        <taxon>Bacteria</taxon>
        <taxon>Pseudomonadati</taxon>
        <taxon>Bacteroidota</taxon>
        <taxon>Cytophagia</taxon>
        <taxon>Cytophagales</taxon>
        <taxon>Flammeovirgaceae</taxon>
        <taxon>Rapidithrix</taxon>
    </lineage>
</organism>
<dbReference type="InterPro" id="IPR012259">
    <property type="entry name" value="DHFR"/>
</dbReference>
<dbReference type="GO" id="GO:0006730">
    <property type="term" value="P:one-carbon metabolic process"/>
    <property type="evidence" value="ECO:0007669"/>
    <property type="project" value="UniProtKB-KW"/>
</dbReference>
<keyword evidence="6 9" id="KW-0560">Oxidoreductase</keyword>
<dbReference type="GO" id="GO:0046452">
    <property type="term" value="P:dihydrofolate metabolic process"/>
    <property type="evidence" value="ECO:0007669"/>
    <property type="project" value="TreeGrafter"/>
</dbReference>
<dbReference type="RefSeq" id="WP_346821983.1">
    <property type="nucleotide sequence ID" value="NZ_JBDKWZ010000008.1"/>
</dbReference>
<evidence type="ECO:0000313" key="9">
    <source>
        <dbReference type="EMBL" id="MEN7549206.1"/>
    </source>
</evidence>
<dbReference type="GO" id="GO:0050661">
    <property type="term" value="F:NADP binding"/>
    <property type="evidence" value="ECO:0007669"/>
    <property type="project" value="InterPro"/>
</dbReference>
<dbReference type="Gene3D" id="3.40.430.10">
    <property type="entry name" value="Dihydrofolate Reductase, subunit A"/>
    <property type="match status" value="1"/>
</dbReference>
<keyword evidence="4" id="KW-0554">One-carbon metabolism</keyword>
<comment type="caution">
    <text evidence="9">The sequence shown here is derived from an EMBL/GenBank/DDBJ whole genome shotgun (WGS) entry which is preliminary data.</text>
</comment>
<gene>
    <name evidence="9" type="ORF">AAG747_14880</name>
</gene>
<dbReference type="PROSITE" id="PS51330">
    <property type="entry name" value="DHFR_2"/>
    <property type="match status" value="1"/>
</dbReference>
<dbReference type="EMBL" id="JBDKWZ010000008">
    <property type="protein sequence ID" value="MEN7549206.1"/>
    <property type="molecule type" value="Genomic_DNA"/>
</dbReference>
<dbReference type="Pfam" id="PF00186">
    <property type="entry name" value="DHFR_1"/>
    <property type="match status" value="1"/>
</dbReference>